<evidence type="ECO:0000313" key="2">
    <source>
        <dbReference type="EMBL" id="KAG7298929.1"/>
    </source>
</evidence>
<gene>
    <name evidence="2" type="ORF">JYU34_017387</name>
</gene>
<evidence type="ECO:0000313" key="3">
    <source>
        <dbReference type="Proteomes" id="UP000823941"/>
    </source>
</evidence>
<evidence type="ECO:0000256" key="1">
    <source>
        <dbReference type="SAM" id="MobiDB-lite"/>
    </source>
</evidence>
<name>A0ABQ7Q1A2_PLUXY</name>
<organism evidence="2 3">
    <name type="scientific">Plutella xylostella</name>
    <name type="common">Diamondback moth</name>
    <name type="synonym">Plutella maculipennis</name>
    <dbReference type="NCBI Taxonomy" id="51655"/>
    <lineage>
        <taxon>Eukaryota</taxon>
        <taxon>Metazoa</taxon>
        <taxon>Ecdysozoa</taxon>
        <taxon>Arthropoda</taxon>
        <taxon>Hexapoda</taxon>
        <taxon>Insecta</taxon>
        <taxon>Pterygota</taxon>
        <taxon>Neoptera</taxon>
        <taxon>Endopterygota</taxon>
        <taxon>Lepidoptera</taxon>
        <taxon>Glossata</taxon>
        <taxon>Ditrysia</taxon>
        <taxon>Yponomeutoidea</taxon>
        <taxon>Plutellidae</taxon>
        <taxon>Plutella</taxon>
    </lineage>
</organism>
<dbReference type="Proteomes" id="UP000823941">
    <property type="component" value="Chromosome 23"/>
</dbReference>
<keyword evidence="3" id="KW-1185">Reference proteome</keyword>
<protein>
    <submittedName>
        <fullName evidence="2">Uncharacterized protein</fullName>
    </submittedName>
</protein>
<comment type="caution">
    <text evidence="2">The sequence shown here is derived from an EMBL/GenBank/DDBJ whole genome shotgun (WGS) entry which is preliminary data.</text>
</comment>
<accession>A0ABQ7Q1A2</accession>
<feature type="region of interest" description="Disordered" evidence="1">
    <location>
        <begin position="26"/>
        <end position="46"/>
    </location>
</feature>
<dbReference type="EMBL" id="JAHIBW010000023">
    <property type="protein sequence ID" value="KAG7298929.1"/>
    <property type="molecule type" value="Genomic_DNA"/>
</dbReference>
<reference evidence="2 3" key="1">
    <citation type="submission" date="2021-06" db="EMBL/GenBank/DDBJ databases">
        <title>A haploid diamondback moth (Plutella xylostella L.) genome assembly resolves 31 chromosomes and identifies a diamide resistance mutation.</title>
        <authorList>
            <person name="Ward C.M."/>
            <person name="Perry K.D."/>
            <person name="Baker G."/>
            <person name="Powis K."/>
            <person name="Heckel D.G."/>
            <person name="Baxter S.W."/>
        </authorList>
    </citation>
    <scope>NUCLEOTIDE SEQUENCE [LARGE SCALE GENOMIC DNA]</scope>
    <source>
        <strain evidence="2 3">LV</strain>
        <tissue evidence="2">Single pupa</tissue>
    </source>
</reference>
<sequence>MVKWECLLPTHFPAGRGVAPGSAYPTATTAPASFSSARRTSRPSATHRITTDRRIMTSYTSHHRDMRSFTFRHRTMDRHIMDRPIMDRPIMDRRIMGRPIIMDHHTIKVHRIMVQITSDP</sequence>
<proteinExistence type="predicted"/>